<keyword evidence="1" id="KW-0862">Zinc</keyword>
<dbReference type="SUPFAM" id="SSF101152">
    <property type="entry name" value="Mob1/phocein"/>
    <property type="match status" value="1"/>
</dbReference>
<feature type="binding site" evidence="1">
    <location>
        <position position="192"/>
    </location>
    <ligand>
        <name>Zn(2+)</name>
        <dbReference type="ChEBI" id="CHEBI:29105"/>
    </ligand>
</feature>
<evidence type="ECO:0000313" key="3">
    <source>
        <dbReference type="EMBL" id="CAF1102809.1"/>
    </source>
</evidence>
<dbReference type="Proteomes" id="UP000663845">
    <property type="component" value="Unassembled WGS sequence"/>
</dbReference>
<evidence type="ECO:0000313" key="4">
    <source>
        <dbReference type="EMBL" id="CAF1133559.1"/>
    </source>
</evidence>
<keyword evidence="1" id="KW-0479">Metal-binding</keyword>
<dbReference type="Pfam" id="PF03637">
    <property type="entry name" value="Mob1_phocein"/>
    <property type="match status" value="1"/>
</dbReference>
<evidence type="ECO:0000313" key="6">
    <source>
        <dbReference type="EMBL" id="CAF3909070.1"/>
    </source>
</evidence>
<dbReference type="Proteomes" id="UP000663868">
    <property type="component" value="Unassembled WGS sequence"/>
</dbReference>
<feature type="binding site" evidence="1">
    <location>
        <position position="117"/>
    </location>
    <ligand>
        <name>Zn(2+)</name>
        <dbReference type="ChEBI" id="CHEBI:29105"/>
    </ligand>
</feature>
<feature type="coiled-coil region" evidence="2">
    <location>
        <begin position="251"/>
        <end position="289"/>
    </location>
</feature>
<sequence length="290" mass="33928">MSTFSRRKSRGKVEENNLKKDLLNDDEISSNDYNNYQILVPSLSSSINNRTSSNILYLQNQYAIFTRSISQCNIGELIRQPEYVDKNEWIAHNIVTFFNHINALYEVLSDFCTKSTCSTMTGPQNSLYYWIDERGKKLKCSAPQYIDSAMTFMQKILSNDMIFPTRLDRNFPATFDMLVRKMVRLLFHCMAHIYAIHYRQLIEFELHPHLNSLFLHFISFIIKSDIIPSDYSISNTNTNTNSLTISNQIEIRELRAELESLSLLYELLAKQWQHAYAQANAQKRKMTNNQ</sequence>
<protein>
    <submittedName>
        <fullName evidence="3">Uncharacterized protein</fullName>
    </submittedName>
</protein>
<dbReference type="Proteomes" id="UP000663860">
    <property type="component" value="Unassembled WGS sequence"/>
</dbReference>
<evidence type="ECO:0000256" key="1">
    <source>
        <dbReference type="PIRSR" id="PIRSR605301-1"/>
    </source>
</evidence>
<dbReference type="Gene3D" id="1.20.140.30">
    <property type="entry name" value="MOB kinase activator"/>
    <property type="match status" value="1"/>
</dbReference>
<dbReference type="InterPro" id="IPR036703">
    <property type="entry name" value="MOB_kinase_act_sf"/>
</dbReference>
<gene>
    <name evidence="3" type="ORF">IZO911_LOCUS23143</name>
    <name evidence="4" type="ORF">JYZ213_LOCUS23155</name>
    <name evidence="6" type="ORF">KXQ929_LOCUS23247</name>
    <name evidence="5" type="ORF">OXD698_LOCUS10786</name>
</gene>
<dbReference type="Proteomes" id="UP000663844">
    <property type="component" value="Unassembled WGS sequence"/>
</dbReference>
<dbReference type="AlphaFoldDB" id="A0A814PA07"/>
<dbReference type="InterPro" id="IPR005301">
    <property type="entry name" value="MOB_kinase_act_fam"/>
</dbReference>
<dbReference type="SMART" id="SM01388">
    <property type="entry name" value="Mob1_phocein"/>
    <property type="match status" value="1"/>
</dbReference>
<proteinExistence type="predicted"/>
<dbReference type="PANTHER" id="PTHR22599">
    <property type="entry name" value="MPS ONE BINDER KINASE ACTIVATOR-LIKE MOB"/>
    <property type="match status" value="1"/>
</dbReference>
<dbReference type="EMBL" id="CAJNOG010000270">
    <property type="protein sequence ID" value="CAF1133559.1"/>
    <property type="molecule type" value="Genomic_DNA"/>
</dbReference>
<comment type="caution">
    <text evidence="3">The sequence shown here is derived from an EMBL/GenBank/DDBJ whole genome shotgun (WGS) entry which is preliminary data.</text>
</comment>
<evidence type="ECO:0000313" key="5">
    <source>
        <dbReference type="EMBL" id="CAF3679074.1"/>
    </source>
</evidence>
<dbReference type="EMBL" id="CAJOBB010001832">
    <property type="protein sequence ID" value="CAF3909070.1"/>
    <property type="molecule type" value="Genomic_DNA"/>
</dbReference>
<name>A0A814PA07_9BILA</name>
<organism evidence="3 7">
    <name type="scientific">Adineta steineri</name>
    <dbReference type="NCBI Taxonomy" id="433720"/>
    <lineage>
        <taxon>Eukaryota</taxon>
        <taxon>Metazoa</taxon>
        <taxon>Spiralia</taxon>
        <taxon>Gnathifera</taxon>
        <taxon>Rotifera</taxon>
        <taxon>Eurotatoria</taxon>
        <taxon>Bdelloidea</taxon>
        <taxon>Adinetida</taxon>
        <taxon>Adinetidae</taxon>
        <taxon>Adineta</taxon>
    </lineage>
</organism>
<evidence type="ECO:0000313" key="7">
    <source>
        <dbReference type="Proteomes" id="UP000663860"/>
    </source>
</evidence>
<keyword evidence="2" id="KW-0175">Coiled coil</keyword>
<feature type="binding site" evidence="1">
    <location>
        <position position="197"/>
    </location>
    <ligand>
        <name>Zn(2+)</name>
        <dbReference type="ChEBI" id="CHEBI:29105"/>
    </ligand>
</feature>
<dbReference type="EMBL" id="CAJOAZ010000586">
    <property type="protein sequence ID" value="CAF3679074.1"/>
    <property type="molecule type" value="Genomic_DNA"/>
</dbReference>
<feature type="binding site" evidence="1">
    <location>
        <position position="112"/>
    </location>
    <ligand>
        <name>Zn(2+)</name>
        <dbReference type="ChEBI" id="CHEBI:29105"/>
    </ligand>
</feature>
<reference evidence="3" key="1">
    <citation type="submission" date="2021-02" db="EMBL/GenBank/DDBJ databases">
        <authorList>
            <person name="Nowell W R."/>
        </authorList>
    </citation>
    <scope>NUCLEOTIDE SEQUENCE</scope>
</reference>
<accession>A0A814PA07</accession>
<evidence type="ECO:0000256" key="2">
    <source>
        <dbReference type="SAM" id="Coils"/>
    </source>
</evidence>
<dbReference type="EMBL" id="CAJNOE010000264">
    <property type="protein sequence ID" value="CAF1102809.1"/>
    <property type="molecule type" value="Genomic_DNA"/>
</dbReference>